<dbReference type="InterPro" id="IPR044878">
    <property type="entry name" value="UbiA_sf"/>
</dbReference>
<evidence type="ECO:0000313" key="7">
    <source>
        <dbReference type="Proteomes" id="UP001219525"/>
    </source>
</evidence>
<keyword evidence="4 5" id="KW-0472">Membrane</keyword>
<feature type="transmembrane region" description="Helical" evidence="5">
    <location>
        <begin position="228"/>
        <end position="247"/>
    </location>
</feature>
<protein>
    <submittedName>
        <fullName evidence="6">UbiA prenyltransferase family</fullName>
    </submittedName>
</protein>
<dbReference type="CDD" id="cd13965">
    <property type="entry name" value="PT_UbiA_3"/>
    <property type="match status" value="1"/>
</dbReference>
<comment type="caution">
    <text evidence="6">The sequence shown here is derived from an EMBL/GenBank/DDBJ whole genome shotgun (WGS) entry which is preliminary data.</text>
</comment>
<comment type="subcellular location">
    <subcellularLocation>
        <location evidence="1">Membrane</location>
        <topology evidence="1">Multi-pass membrane protein</topology>
    </subcellularLocation>
</comment>
<feature type="transmembrane region" description="Helical" evidence="5">
    <location>
        <begin position="60"/>
        <end position="88"/>
    </location>
</feature>
<dbReference type="EMBL" id="JARJCW010000002">
    <property type="protein sequence ID" value="KAJ7228329.1"/>
    <property type="molecule type" value="Genomic_DNA"/>
</dbReference>
<dbReference type="AlphaFoldDB" id="A0AAD7E4F8"/>
<dbReference type="InterPro" id="IPR050475">
    <property type="entry name" value="Prenyltransferase_related"/>
</dbReference>
<dbReference type="GO" id="GO:0016020">
    <property type="term" value="C:membrane"/>
    <property type="evidence" value="ECO:0007669"/>
    <property type="project" value="UniProtKB-SubCell"/>
</dbReference>
<sequence length="262" mass="29016">MVLAGPTDIISFIIGFFWLELHLLTFEIKNQIVGVEEDRLAKPYRPVAAGRLSVSAAQGLYITVGVCAFAWSVYLGLALCSAVYMVAIYCYNEGGMSRHWFLKSLLGSIGYVCYCWGTTTIFDHGNPLSRVSVTAITMSGLLHVTTGHAQDFRDLEGDAAIGRKTLPMLLPALFARWSLALLLATWTAALVRLWTPPIAATLALALFALTAATKFIRAGSLDADRAAYWWYNMWLITAHFLPVFTPARMATWRFLHPTSFLL</sequence>
<keyword evidence="2 5" id="KW-0812">Transmembrane</keyword>
<dbReference type="InterPro" id="IPR000537">
    <property type="entry name" value="UbiA_prenyltransferase"/>
</dbReference>
<evidence type="ECO:0000256" key="2">
    <source>
        <dbReference type="ARBA" id="ARBA00022692"/>
    </source>
</evidence>
<dbReference type="Pfam" id="PF01040">
    <property type="entry name" value="UbiA"/>
    <property type="match status" value="1"/>
</dbReference>
<dbReference type="PANTHER" id="PTHR42723">
    <property type="entry name" value="CHLOROPHYLL SYNTHASE"/>
    <property type="match status" value="1"/>
</dbReference>
<dbReference type="GO" id="GO:0016765">
    <property type="term" value="F:transferase activity, transferring alkyl or aryl (other than methyl) groups"/>
    <property type="evidence" value="ECO:0007669"/>
    <property type="project" value="InterPro"/>
</dbReference>
<keyword evidence="3 5" id="KW-1133">Transmembrane helix</keyword>
<name>A0AAD7E4F8_9AGAR</name>
<proteinExistence type="predicted"/>
<organism evidence="6 7">
    <name type="scientific">Mycena pura</name>
    <dbReference type="NCBI Taxonomy" id="153505"/>
    <lineage>
        <taxon>Eukaryota</taxon>
        <taxon>Fungi</taxon>
        <taxon>Dikarya</taxon>
        <taxon>Basidiomycota</taxon>
        <taxon>Agaricomycotina</taxon>
        <taxon>Agaricomycetes</taxon>
        <taxon>Agaricomycetidae</taxon>
        <taxon>Agaricales</taxon>
        <taxon>Marasmiineae</taxon>
        <taxon>Mycenaceae</taxon>
        <taxon>Mycena</taxon>
    </lineage>
</organism>
<evidence type="ECO:0000256" key="4">
    <source>
        <dbReference type="ARBA" id="ARBA00023136"/>
    </source>
</evidence>
<gene>
    <name evidence="6" type="ORF">GGX14DRAFT_66937</name>
</gene>
<evidence type="ECO:0000256" key="5">
    <source>
        <dbReference type="SAM" id="Phobius"/>
    </source>
</evidence>
<evidence type="ECO:0000313" key="6">
    <source>
        <dbReference type="EMBL" id="KAJ7228329.1"/>
    </source>
</evidence>
<accession>A0AAD7E4F8</accession>
<evidence type="ECO:0000256" key="1">
    <source>
        <dbReference type="ARBA" id="ARBA00004141"/>
    </source>
</evidence>
<dbReference type="Gene3D" id="1.10.357.140">
    <property type="entry name" value="UbiA prenyltransferase"/>
    <property type="match status" value="1"/>
</dbReference>
<keyword evidence="7" id="KW-1185">Reference proteome</keyword>
<dbReference type="PANTHER" id="PTHR42723:SF1">
    <property type="entry name" value="CHLOROPHYLL SYNTHASE, CHLOROPLASTIC"/>
    <property type="match status" value="1"/>
</dbReference>
<feature type="transmembrane region" description="Helical" evidence="5">
    <location>
        <begin position="198"/>
        <end position="216"/>
    </location>
</feature>
<dbReference type="Proteomes" id="UP001219525">
    <property type="component" value="Unassembled WGS sequence"/>
</dbReference>
<feature type="transmembrane region" description="Helical" evidence="5">
    <location>
        <begin position="173"/>
        <end position="191"/>
    </location>
</feature>
<reference evidence="6" key="1">
    <citation type="submission" date="2023-03" db="EMBL/GenBank/DDBJ databases">
        <title>Massive genome expansion in bonnet fungi (Mycena s.s.) driven by repeated elements and novel gene families across ecological guilds.</title>
        <authorList>
            <consortium name="Lawrence Berkeley National Laboratory"/>
            <person name="Harder C.B."/>
            <person name="Miyauchi S."/>
            <person name="Viragh M."/>
            <person name="Kuo A."/>
            <person name="Thoen E."/>
            <person name="Andreopoulos B."/>
            <person name="Lu D."/>
            <person name="Skrede I."/>
            <person name="Drula E."/>
            <person name="Henrissat B."/>
            <person name="Morin E."/>
            <person name="Kohler A."/>
            <person name="Barry K."/>
            <person name="LaButti K."/>
            <person name="Morin E."/>
            <person name="Salamov A."/>
            <person name="Lipzen A."/>
            <person name="Mereny Z."/>
            <person name="Hegedus B."/>
            <person name="Baldrian P."/>
            <person name="Stursova M."/>
            <person name="Weitz H."/>
            <person name="Taylor A."/>
            <person name="Grigoriev I.V."/>
            <person name="Nagy L.G."/>
            <person name="Martin F."/>
            <person name="Kauserud H."/>
        </authorList>
    </citation>
    <scope>NUCLEOTIDE SEQUENCE</scope>
    <source>
        <strain evidence="6">9144</strain>
    </source>
</reference>
<evidence type="ECO:0000256" key="3">
    <source>
        <dbReference type="ARBA" id="ARBA00022989"/>
    </source>
</evidence>